<accession>A0ABT2SHI8</accession>
<sequence length="261" mass="30635">MMENTYLTALHGMEGVFEHMDPLLERFHKKFYMDAFSEFYESSFVAFQALEDGYHNAIDKEQFIANMANAVAGKADDILQGVTKKSKKNAVAMNLNLFMVVYVLPALGKYDGESVKPLTDRLLISWKEKFPESNISAARVEDIQAGFKHKWCYITTAVCETFGKPDDCYELTLLRNYRDTYLMEQEDGEAIIHEYYDVAPTIVKHINHSDRKEEVYRHIWETYLNPCIHMIESERMQECRDLYIQMVHDLEEEYFYTYPLS</sequence>
<dbReference type="Proteomes" id="UP001652338">
    <property type="component" value="Unassembled WGS sequence"/>
</dbReference>
<reference evidence="1 2" key="1">
    <citation type="journal article" date="2021" name="ISME Commun">
        <title>Automated analysis of genomic sequences facilitates high-throughput and comprehensive description of bacteria.</title>
        <authorList>
            <person name="Hitch T.C.A."/>
        </authorList>
    </citation>
    <scope>NUCLEOTIDE SEQUENCE [LARGE SCALE GENOMIC DNA]</scope>
    <source>
        <strain evidence="1 2">Sanger_29</strain>
    </source>
</reference>
<dbReference type="NCBIfam" id="NF041770">
    <property type="entry name" value="CFI_box_CTERM"/>
    <property type="match status" value="1"/>
</dbReference>
<protein>
    <submittedName>
        <fullName evidence="1">Uncharacterized protein</fullName>
    </submittedName>
</protein>
<dbReference type="RefSeq" id="WP_147323906.1">
    <property type="nucleotide sequence ID" value="NZ_JAOQKE010000001.1"/>
</dbReference>
<proteinExistence type="predicted"/>
<evidence type="ECO:0000313" key="2">
    <source>
        <dbReference type="Proteomes" id="UP001652338"/>
    </source>
</evidence>
<organism evidence="1 2">
    <name type="scientific">Muricoprocola aceti</name>
    <dbReference type="NCBI Taxonomy" id="2981772"/>
    <lineage>
        <taxon>Bacteria</taxon>
        <taxon>Bacillati</taxon>
        <taxon>Bacillota</taxon>
        <taxon>Clostridia</taxon>
        <taxon>Lachnospirales</taxon>
        <taxon>Lachnospiraceae</taxon>
        <taxon>Muricoprocola</taxon>
    </lineage>
</organism>
<gene>
    <name evidence="1" type="ORF">OCV47_01030</name>
</gene>
<evidence type="ECO:0000313" key="1">
    <source>
        <dbReference type="EMBL" id="MCU6723949.1"/>
    </source>
</evidence>
<dbReference type="EMBL" id="JAOQKE010000001">
    <property type="protein sequence ID" value="MCU6723949.1"/>
    <property type="molecule type" value="Genomic_DNA"/>
</dbReference>
<comment type="caution">
    <text evidence="1">The sequence shown here is derived from an EMBL/GenBank/DDBJ whole genome shotgun (WGS) entry which is preliminary data.</text>
</comment>
<keyword evidence="2" id="KW-1185">Reference proteome</keyword>
<name>A0ABT2SHI8_9FIRM</name>
<dbReference type="InterPro" id="IPR049886">
    <property type="entry name" value="CFI_box_CTERM_dom"/>
</dbReference>